<accession>A0A432MGY6</accession>
<reference evidence="1 2" key="2">
    <citation type="submission" date="2019-01" db="EMBL/GenBank/DDBJ databases">
        <title>Tautonia sociabilis, a novel thermotolerant planctomycete of Isosphaeraceae family, isolated from a 4000 m deep subterranean habitat.</title>
        <authorList>
            <person name="Kovaleva O.L."/>
            <person name="Elcheninov A.G."/>
            <person name="Van Heerden E."/>
            <person name="Toshchakov S.V."/>
            <person name="Novikov A."/>
            <person name="Bonch-Osmolovskaya E.A."/>
            <person name="Kublanov I.V."/>
        </authorList>
    </citation>
    <scope>NUCLEOTIDE SEQUENCE [LARGE SCALE GENOMIC DNA]</scope>
    <source>
        <strain evidence="1 2">GM2012</strain>
    </source>
</reference>
<gene>
    <name evidence="1" type="ORF">TsocGM_16750</name>
</gene>
<dbReference type="EMBL" id="RYZH01000033">
    <property type="protein sequence ID" value="RUL86209.1"/>
    <property type="molecule type" value="Genomic_DNA"/>
</dbReference>
<comment type="caution">
    <text evidence="1">The sequence shown here is derived from an EMBL/GenBank/DDBJ whole genome shotgun (WGS) entry which is preliminary data.</text>
</comment>
<reference evidence="1 2" key="1">
    <citation type="submission" date="2018-12" db="EMBL/GenBank/DDBJ databases">
        <authorList>
            <person name="Toschakov S.V."/>
        </authorList>
    </citation>
    <scope>NUCLEOTIDE SEQUENCE [LARGE SCALE GENOMIC DNA]</scope>
    <source>
        <strain evidence="1 2">GM2012</strain>
    </source>
</reference>
<dbReference type="OrthoDB" id="255759at2"/>
<dbReference type="AlphaFoldDB" id="A0A432MGY6"/>
<sequence length="401" mass="44144">MNDATLKDRVDDDLVFEELDRALAEGGPIAAADRLIARLDSGDDPRALLDALLLKARLELGLPALPPSGLSGLPEPQRSRYEDRYIEALRAVGRKRLEAGDILGCWPYFRAIGEKEPVAEAIEAVDPAATDAQVLGNLMELALQHGVNPRRGFELVLESYGPCSAITAFEQLPPDEEIRAPCADRLVRHLHDQLRYSLRVEISRSGRPEPPESASIPELLEGNDWLFDDDSYHIDTSHLAAVVRMSPLLRDPETIRLAVSLTEYGRRLSDRHRYEGDPPFELLYEDHAIYLRALLGEDEDAAVAHFRAKLSAPGSHGNDLAATLPAQILVRLLDRLGRREEAIPLAAEHLRGVPETMLLCPGLVQLCREADRPDLLARFARSGGDLVSYAAAIAQRSHGGG</sequence>
<dbReference type="Proteomes" id="UP000280296">
    <property type="component" value="Unassembled WGS sequence"/>
</dbReference>
<name>A0A432MGY6_9BACT</name>
<protein>
    <submittedName>
        <fullName evidence="1">Uncharacterized protein</fullName>
    </submittedName>
</protein>
<keyword evidence="2" id="KW-1185">Reference proteome</keyword>
<dbReference type="RefSeq" id="WP_126726608.1">
    <property type="nucleotide sequence ID" value="NZ_RYZH01000033.1"/>
</dbReference>
<evidence type="ECO:0000313" key="1">
    <source>
        <dbReference type="EMBL" id="RUL86209.1"/>
    </source>
</evidence>
<proteinExistence type="predicted"/>
<evidence type="ECO:0000313" key="2">
    <source>
        <dbReference type="Proteomes" id="UP000280296"/>
    </source>
</evidence>
<organism evidence="1 2">
    <name type="scientific">Tautonia sociabilis</name>
    <dbReference type="NCBI Taxonomy" id="2080755"/>
    <lineage>
        <taxon>Bacteria</taxon>
        <taxon>Pseudomonadati</taxon>
        <taxon>Planctomycetota</taxon>
        <taxon>Planctomycetia</taxon>
        <taxon>Isosphaerales</taxon>
        <taxon>Isosphaeraceae</taxon>
        <taxon>Tautonia</taxon>
    </lineage>
</organism>